<dbReference type="InterPro" id="IPR001932">
    <property type="entry name" value="PPM-type_phosphatase-like_dom"/>
</dbReference>
<proteinExistence type="predicted"/>
<accession>A0ABV5P783</accession>
<feature type="compositionally biased region" description="Pro residues" evidence="1">
    <location>
        <begin position="330"/>
        <end position="340"/>
    </location>
</feature>
<evidence type="ECO:0000256" key="1">
    <source>
        <dbReference type="SAM" id="MobiDB-lite"/>
    </source>
</evidence>
<feature type="compositionally biased region" description="Pro residues" evidence="1">
    <location>
        <begin position="396"/>
        <end position="406"/>
    </location>
</feature>
<keyword evidence="4" id="KW-1185">Reference proteome</keyword>
<dbReference type="Pfam" id="PF13672">
    <property type="entry name" value="PP2C_2"/>
    <property type="match status" value="1"/>
</dbReference>
<name>A0ABV5P783_STRCM</name>
<feature type="domain" description="PPM-type phosphatase" evidence="2">
    <location>
        <begin position="460"/>
        <end position="716"/>
    </location>
</feature>
<feature type="compositionally biased region" description="Basic and acidic residues" evidence="1">
    <location>
        <begin position="252"/>
        <end position="263"/>
    </location>
</feature>
<dbReference type="Proteomes" id="UP001589718">
    <property type="component" value="Unassembled WGS sequence"/>
</dbReference>
<evidence type="ECO:0000313" key="4">
    <source>
        <dbReference type="Proteomes" id="UP001589718"/>
    </source>
</evidence>
<sequence>MSQQGERRTDAEDDWWDRLYDEAAPDTGPAPTGHTVDDHFDSTPGAPAVLSATEPDPPRPLSKEPRARGPWEPPLDPPERPPTAASGRAAPDPRSAAVAERGWDAWLPGPRRGQRADADPVSGTDPAPPAPEPAPQPPAPAEDLFAPAPRPTDTGTPAATGTGVAATTGPGAATPATTGTEAGTPGARDSAGPTGSRRPETPPRKPADTPSAPPVPPAPPGEPPRPALPPDPPLRAAPPRPGAPADAPPGRDPADVPPPRDDTAAAPPPDGTAAAPPPDRGTAPPPPAPDGWGPPSPLPGAPGQRQNLRRTRRLWDEPSPDAYGRRPGTPTGPDPDPGPAAPAADAPGPDRAQDPPADAPVDPRHPAPARLRDVPPLPTSFPPRQDDPQHPAGVFGPPPPAAPGPTRPAVTHLGDGPPTYDAEPTALAAADPQDLGALVPDTVLDGARYGSYTLRAASVRGDSARFRGEPRRDALLTARFGSGDGALVLVAVASGARAAEGAHLAAAEACRWIAGAVGRSHARLAEDIRAARRGDLKSGLHRLTDRSYGKLRARAAELGLEPGEYTADLRCLLLSADPLCRTRIYFGVGEGGLLRLRDGAWQDIEPPEPAPEALTGEPVVGFGSVPRNGSEPEAGPDGDRLTMDLGIPTPPSPYVDTAPPSSRFRFRASVARADDVLLLCSAGLAEPLRGEAALAGELAERWGEGRPPGLAAYLADVQLRVKGYADDRTAVAVWED</sequence>
<organism evidence="3 4">
    <name type="scientific">Streptomyces cremeus</name>
    <dbReference type="NCBI Taxonomy" id="66881"/>
    <lineage>
        <taxon>Bacteria</taxon>
        <taxon>Bacillati</taxon>
        <taxon>Actinomycetota</taxon>
        <taxon>Actinomycetes</taxon>
        <taxon>Kitasatosporales</taxon>
        <taxon>Streptomycetaceae</taxon>
        <taxon>Streptomyces</taxon>
    </lineage>
</organism>
<feature type="compositionally biased region" description="Pro residues" evidence="1">
    <location>
        <begin position="266"/>
        <end position="300"/>
    </location>
</feature>
<feature type="compositionally biased region" description="Low complexity" evidence="1">
    <location>
        <begin position="341"/>
        <end position="360"/>
    </location>
</feature>
<feature type="compositionally biased region" description="Pro residues" evidence="1">
    <location>
        <begin position="211"/>
        <end position="251"/>
    </location>
</feature>
<evidence type="ECO:0000313" key="3">
    <source>
        <dbReference type="EMBL" id="MFB9519063.1"/>
    </source>
</evidence>
<protein>
    <submittedName>
        <fullName evidence="3">Protein phosphatase 2C domain-containing protein</fullName>
    </submittedName>
</protein>
<feature type="compositionally biased region" description="Basic and acidic residues" evidence="1">
    <location>
        <begin position="197"/>
        <end position="207"/>
    </location>
</feature>
<reference evidence="3 4" key="1">
    <citation type="submission" date="2024-09" db="EMBL/GenBank/DDBJ databases">
        <authorList>
            <person name="Sun Q."/>
            <person name="Mori K."/>
        </authorList>
    </citation>
    <scope>NUCLEOTIDE SEQUENCE [LARGE SCALE GENOMIC DNA]</scope>
    <source>
        <strain evidence="3 4">JCM 4362</strain>
    </source>
</reference>
<dbReference type="PRINTS" id="PR01217">
    <property type="entry name" value="PRICHEXTENSN"/>
</dbReference>
<evidence type="ECO:0000259" key="2">
    <source>
        <dbReference type="Pfam" id="PF13672"/>
    </source>
</evidence>
<feature type="compositionally biased region" description="Basic and acidic residues" evidence="1">
    <location>
        <begin position="1"/>
        <end position="21"/>
    </location>
</feature>
<feature type="region of interest" description="Disordered" evidence="1">
    <location>
        <begin position="1"/>
        <end position="424"/>
    </location>
</feature>
<gene>
    <name evidence="3" type="ORF">ACFFTU_03735</name>
</gene>
<feature type="compositionally biased region" description="Basic and acidic residues" evidence="1">
    <location>
        <begin position="361"/>
        <end position="373"/>
    </location>
</feature>
<feature type="compositionally biased region" description="Low complexity" evidence="1">
    <location>
        <begin position="151"/>
        <end position="187"/>
    </location>
</feature>
<dbReference type="EMBL" id="JBHMCR010000002">
    <property type="protein sequence ID" value="MFB9519063.1"/>
    <property type="molecule type" value="Genomic_DNA"/>
</dbReference>
<feature type="compositionally biased region" description="Pro residues" evidence="1">
    <location>
        <begin position="126"/>
        <end position="140"/>
    </location>
</feature>
<dbReference type="RefSeq" id="WP_380836586.1">
    <property type="nucleotide sequence ID" value="NZ_JBHMCR010000002.1"/>
</dbReference>
<comment type="caution">
    <text evidence="3">The sequence shown here is derived from an EMBL/GenBank/DDBJ whole genome shotgun (WGS) entry which is preliminary data.</text>
</comment>